<name>A0A0K0DMG8_ANGCA</name>
<evidence type="ECO:0000256" key="1">
    <source>
        <dbReference type="ARBA" id="ARBA00023157"/>
    </source>
</evidence>
<evidence type="ECO:0000256" key="2">
    <source>
        <dbReference type="PROSITE-ProRule" id="PRU01211"/>
    </source>
</evidence>
<keyword evidence="2 3" id="KW-0378">Hydrolase</keyword>
<dbReference type="InterPro" id="IPR006026">
    <property type="entry name" value="Peptidase_Metallo"/>
</dbReference>
<dbReference type="GO" id="GO:0004222">
    <property type="term" value="F:metalloendopeptidase activity"/>
    <property type="evidence" value="ECO:0007669"/>
    <property type="project" value="UniProtKB-UniRule"/>
</dbReference>
<protein>
    <recommendedName>
        <fullName evidence="3">Metalloendopeptidase</fullName>
        <ecNumber evidence="3">3.4.24.-</ecNumber>
    </recommendedName>
</protein>
<feature type="active site" evidence="2">
    <location>
        <position position="144"/>
    </location>
</feature>
<dbReference type="GO" id="GO:0008270">
    <property type="term" value="F:zinc ion binding"/>
    <property type="evidence" value="ECO:0007669"/>
    <property type="project" value="UniProtKB-UniRule"/>
</dbReference>
<dbReference type="PRINTS" id="PR00480">
    <property type="entry name" value="ASTACIN"/>
</dbReference>
<dbReference type="SMART" id="SM00235">
    <property type="entry name" value="ZnMc"/>
    <property type="match status" value="1"/>
</dbReference>
<evidence type="ECO:0000313" key="6">
    <source>
        <dbReference type="WBParaSite" id="ACAC_0001288201-mRNA-1"/>
    </source>
</evidence>
<dbReference type="PANTHER" id="PTHR10127">
    <property type="entry name" value="DISCOIDIN, CUB, EGF, LAMININ , AND ZINC METALLOPROTEASE DOMAIN CONTAINING"/>
    <property type="match status" value="1"/>
</dbReference>
<dbReference type="Pfam" id="PF01400">
    <property type="entry name" value="Astacin"/>
    <property type="match status" value="1"/>
</dbReference>
<keyword evidence="2 3" id="KW-0645">Protease</keyword>
<dbReference type="InterPro" id="IPR024079">
    <property type="entry name" value="MetalloPept_cat_dom_sf"/>
</dbReference>
<feature type="binding site" evidence="2">
    <location>
        <position position="143"/>
    </location>
    <ligand>
        <name>Zn(2+)</name>
        <dbReference type="ChEBI" id="CHEBI:29105"/>
        <note>catalytic</note>
    </ligand>
</feature>
<dbReference type="EC" id="3.4.24.-" evidence="3"/>
<dbReference type="AlphaFoldDB" id="A0A0K0DMG8"/>
<reference evidence="6" key="2">
    <citation type="submission" date="2017-02" db="UniProtKB">
        <authorList>
            <consortium name="WormBaseParasite"/>
        </authorList>
    </citation>
    <scope>IDENTIFICATION</scope>
</reference>
<dbReference type="SUPFAM" id="SSF55486">
    <property type="entry name" value="Metalloproteases ('zincins'), catalytic domain"/>
    <property type="match status" value="1"/>
</dbReference>
<feature type="binding site" evidence="2">
    <location>
        <position position="147"/>
    </location>
    <ligand>
        <name>Zn(2+)</name>
        <dbReference type="ChEBI" id="CHEBI:29105"/>
        <note>catalytic</note>
    </ligand>
</feature>
<organism evidence="5 6">
    <name type="scientific">Angiostrongylus cantonensis</name>
    <name type="common">Rat lungworm</name>
    <dbReference type="NCBI Taxonomy" id="6313"/>
    <lineage>
        <taxon>Eukaryota</taxon>
        <taxon>Metazoa</taxon>
        <taxon>Ecdysozoa</taxon>
        <taxon>Nematoda</taxon>
        <taxon>Chromadorea</taxon>
        <taxon>Rhabditida</taxon>
        <taxon>Rhabditina</taxon>
        <taxon>Rhabditomorpha</taxon>
        <taxon>Strongyloidea</taxon>
        <taxon>Metastrongylidae</taxon>
        <taxon>Angiostrongylus</taxon>
    </lineage>
</organism>
<keyword evidence="2 3" id="KW-0479">Metal-binding</keyword>
<evidence type="ECO:0000313" key="5">
    <source>
        <dbReference type="Proteomes" id="UP000035642"/>
    </source>
</evidence>
<feature type="binding site" evidence="2">
    <location>
        <position position="153"/>
    </location>
    <ligand>
        <name>Zn(2+)</name>
        <dbReference type="ChEBI" id="CHEBI:29105"/>
        <note>catalytic</note>
    </ligand>
</feature>
<keyword evidence="2 3" id="KW-0862">Zinc</keyword>
<comment type="cofactor">
    <cofactor evidence="2 3">
        <name>Zn(2+)</name>
        <dbReference type="ChEBI" id="CHEBI:29105"/>
    </cofactor>
    <text evidence="2 3">Binds 1 zinc ion per subunit.</text>
</comment>
<dbReference type="WBParaSite" id="ACAC_0001288201-mRNA-1">
    <property type="protein sequence ID" value="ACAC_0001288201-mRNA-1"/>
    <property type="gene ID" value="ACAC_0001288201"/>
</dbReference>
<evidence type="ECO:0000259" key="4">
    <source>
        <dbReference type="PROSITE" id="PS51864"/>
    </source>
</evidence>
<reference evidence="5" key="1">
    <citation type="submission" date="2012-09" db="EMBL/GenBank/DDBJ databases">
        <authorList>
            <person name="Martin A.A."/>
        </authorList>
    </citation>
    <scope>NUCLEOTIDE SEQUENCE</scope>
</reference>
<comment type="caution">
    <text evidence="2">Lacks conserved residue(s) required for the propagation of feature annotation.</text>
</comment>
<keyword evidence="5" id="KW-1185">Reference proteome</keyword>
<dbReference type="InterPro" id="IPR001506">
    <property type="entry name" value="Peptidase_M12A"/>
</dbReference>
<sequence length="255" mass="29593">MEEIGVSIEEINAKSKINRALFQGDMVLTKEQAEKVLEDVKESEAKRRKRQAYRDKWYPKTLWSDGVYYAFYSNATDAAKRVFRKAALFWQNLTCIKFTEDRNASNKILVIKEVGCWSHVGRTGGTQGLSLGKGCETIGTAAHEIAHALGFFHMQSRYDRDDFIKLHWENFKADWATQFSKETNHTNYNYNLTYDYGGVMHYGATGFVKYQTLSTRVINILISVFQKTVGQLWYHMTPNICKPSDHQWFLSMRYS</sequence>
<keyword evidence="1" id="KW-1015">Disulfide bond</keyword>
<dbReference type="Gene3D" id="3.40.390.10">
    <property type="entry name" value="Collagenase (Catalytic Domain)"/>
    <property type="match status" value="1"/>
</dbReference>
<evidence type="ECO:0000256" key="3">
    <source>
        <dbReference type="RuleBase" id="RU361183"/>
    </source>
</evidence>
<dbReference type="InterPro" id="IPR034035">
    <property type="entry name" value="Astacin-like_dom"/>
</dbReference>
<dbReference type="CDD" id="cd04280">
    <property type="entry name" value="ZnMc_astacin_like"/>
    <property type="match status" value="1"/>
</dbReference>
<accession>A0A0K0DMG8</accession>
<keyword evidence="2 3" id="KW-0482">Metalloprotease</keyword>
<proteinExistence type="predicted"/>
<dbReference type="PROSITE" id="PS51864">
    <property type="entry name" value="ASTACIN"/>
    <property type="match status" value="1"/>
</dbReference>
<feature type="domain" description="Peptidase M12A" evidence="4">
    <location>
        <begin position="51"/>
        <end position="255"/>
    </location>
</feature>
<dbReference type="Proteomes" id="UP000035642">
    <property type="component" value="Unassembled WGS sequence"/>
</dbReference>
<dbReference type="GO" id="GO:0006508">
    <property type="term" value="P:proteolysis"/>
    <property type="evidence" value="ECO:0007669"/>
    <property type="project" value="UniProtKB-KW"/>
</dbReference>
<dbReference type="PANTHER" id="PTHR10127:SF891">
    <property type="entry name" value="ZINC METALLOPROTEINASE NAS-29"/>
    <property type="match status" value="1"/>
</dbReference>